<keyword evidence="3" id="KW-1185">Reference proteome</keyword>
<dbReference type="AlphaFoldDB" id="A0A9W6R663"/>
<reference evidence="2" key="1">
    <citation type="submission" date="2023-03" db="EMBL/GenBank/DDBJ databases">
        <title>Amycolatopsis taiwanensis NBRC 103393.</title>
        <authorList>
            <person name="Ichikawa N."/>
            <person name="Sato H."/>
            <person name="Tonouchi N."/>
        </authorList>
    </citation>
    <scope>NUCLEOTIDE SEQUENCE</scope>
    <source>
        <strain evidence="2">NBRC 103393</strain>
    </source>
</reference>
<comment type="caution">
    <text evidence="2">The sequence shown here is derived from an EMBL/GenBank/DDBJ whole genome shotgun (WGS) entry which is preliminary data.</text>
</comment>
<feature type="compositionally biased region" description="Basic residues" evidence="1">
    <location>
        <begin position="107"/>
        <end position="137"/>
    </location>
</feature>
<feature type="region of interest" description="Disordered" evidence="1">
    <location>
        <begin position="1"/>
        <end position="32"/>
    </location>
</feature>
<accession>A0A9W6R663</accession>
<evidence type="ECO:0000313" key="3">
    <source>
        <dbReference type="Proteomes" id="UP001165136"/>
    </source>
</evidence>
<dbReference type="Proteomes" id="UP001165136">
    <property type="component" value="Unassembled WGS sequence"/>
</dbReference>
<dbReference type="EMBL" id="BSTI01000021">
    <property type="protein sequence ID" value="GLY70166.1"/>
    <property type="molecule type" value="Genomic_DNA"/>
</dbReference>
<feature type="region of interest" description="Disordered" evidence="1">
    <location>
        <begin position="79"/>
        <end position="137"/>
    </location>
</feature>
<feature type="compositionally biased region" description="Polar residues" evidence="1">
    <location>
        <begin position="1"/>
        <end position="12"/>
    </location>
</feature>
<evidence type="ECO:0000256" key="1">
    <source>
        <dbReference type="SAM" id="MobiDB-lite"/>
    </source>
</evidence>
<proteinExistence type="predicted"/>
<evidence type="ECO:0000313" key="2">
    <source>
        <dbReference type="EMBL" id="GLY70166.1"/>
    </source>
</evidence>
<name>A0A9W6R663_9PSEU</name>
<organism evidence="2 3">
    <name type="scientific">Amycolatopsis taiwanensis</name>
    <dbReference type="NCBI Taxonomy" id="342230"/>
    <lineage>
        <taxon>Bacteria</taxon>
        <taxon>Bacillati</taxon>
        <taxon>Actinomycetota</taxon>
        <taxon>Actinomycetes</taxon>
        <taxon>Pseudonocardiales</taxon>
        <taxon>Pseudonocardiaceae</taxon>
        <taxon>Amycolatopsis</taxon>
    </lineage>
</organism>
<protein>
    <submittedName>
        <fullName evidence="2">Uncharacterized protein</fullName>
    </submittedName>
</protein>
<sequence length="137" mass="15357">MVYGPSSVQTTGWAPADPRGSEGAAERRIRVSPVMVTDGMTDTARPETLSRLAEDGTSMLHAAEVLTADEAARTVRCGRLGRDSGGRPNRVRHERVAKLLPRPVDPRRRRSRRPTRRPRSSSRGRGKRVNHWSRRVR</sequence>
<gene>
    <name evidence="2" type="ORF">Atai01_67850</name>
</gene>